<dbReference type="Pfam" id="PF14331">
    <property type="entry name" value="IcmF-related_N"/>
    <property type="match status" value="1"/>
</dbReference>
<protein>
    <submittedName>
        <fullName evidence="5">Type VI secretion system membrane subunit TssM</fullName>
    </submittedName>
</protein>
<feature type="transmembrane region" description="Helical" evidence="1">
    <location>
        <begin position="21"/>
        <end position="41"/>
    </location>
</feature>
<dbReference type="InterPro" id="IPR053156">
    <property type="entry name" value="T6SS_TssM-like"/>
</dbReference>
<keyword evidence="1" id="KW-0472">Membrane</keyword>
<evidence type="ECO:0000313" key="5">
    <source>
        <dbReference type="EMBL" id="TDK39700.1"/>
    </source>
</evidence>
<name>A0A4V6PM03_9HYPH</name>
<evidence type="ECO:0000313" key="6">
    <source>
        <dbReference type="Proteomes" id="UP000295238"/>
    </source>
</evidence>
<feature type="transmembrane region" description="Helical" evidence="1">
    <location>
        <begin position="61"/>
        <end position="79"/>
    </location>
</feature>
<dbReference type="InterPro" id="IPR025743">
    <property type="entry name" value="TssM1_N"/>
</dbReference>
<dbReference type="EMBL" id="SMTL01000001">
    <property type="protein sequence ID" value="TDK39700.1"/>
    <property type="molecule type" value="Genomic_DNA"/>
</dbReference>
<evidence type="ECO:0000259" key="2">
    <source>
        <dbReference type="Pfam" id="PF06744"/>
    </source>
</evidence>
<dbReference type="Pfam" id="PF06761">
    <property type="entry name" value="IcmF-related"/>
    <property type="match status" value="1"/>
</dbReference>
<dbReference type="InterPro" id="IPR027417">
    <property type="entry name" value="P-loop_NTPase"/>
</dbReference>
<feature type="domain" description="Type VI secretion system IcmF C-terminal" evidence="2">
    <location>
        <begin position="1038"/>
        <end position="1139"/>
    </location>
</feature>
<dbReference type="AlphaFoldDB" id="A0A4V6PM03"/>
<dbReference type="Proteomes" id="UP000295238">
    <property type="component" value="Unassembled WGS sequence"/>
</dbReference>
<organism evidence="5 6">
    <name type="scientific">Rhizobium deserti</name>
    <dbReference type="NCBI Taxonomy" id="2547961"/>
    <lineage>
        <taxon>Bacteria</taxon>
        <taxon>Pseudomonadati</taxon>
        <taxon>Pseudomonadota</taxon>
        <taxon>Alphaproteobacteria</taxon>
        <taxon>Hyphomicrobiales</taxon>
        <taxon>Rhizobiaceae</taxon>
        <taxon>Rhizobium/Agrobacterium group</taxon>
        <taxon>Rhizobium</taxon>
    </lineage>
</organism>
<comment type="caution">
    <text evidence="5">The sequence shown here is derived from an EMBL/GenBank/DDBJ whole genome shotgun (WGS) entry which is preliminary data.</text>
</comment>
<dbReference type="RefSeq" id="WP_133315146.1">
    <property type="nucleotide sequence ID" value="NZ_SMTL01000001.1"/>
</dbReference>
<dbReference type="NCBIfam" id="TIGR03348">
    <property type="entry name" value="VI_IcmF"/>
    <property type="match status" value="1"/>
</dbReference>
<sequence length="1159" mass="126738">MNPLGLFYTLRSYVEAYAGLIGRRFISVIWVAAICVVIWFYGSLAAYGEFRPLASSSARLMLIGGIIAAWLIYLVFTVIRDRRRDKNLVEGIEQDAAAEAAASKNAEIGEIHSRLKEALQLLRRITKKRFGYVYELPWYVIFGAPGSGKTTAITNSGLKFPLGDALGSNSVQGIGGTRNCNWWFTDEAILIDTAGRYTTQDDLNGTAKAGWEGFLGLLRKYRRSQPINGALLTLSIGDLLTRDTEAQREEIRAIRQRLSELDEFLQARVPVYLVLTKADLLTGFVEFFDGFNKSDREQVWGTTFGLDESYKAESLPDRYLEEFTLLQERVGSMLIERLQQEPNPELRGRIFRFPAELAALKERLHDVMTELCFGSKLVEPPLLRGIYFASGTQENEIAAPAGRARRSYFLSRLFKDVIFEEASLVSRDKRLSRRQLFFRRAAYAAAVLVLAVVLTSWLATYFQNTSAIAAAERRIDAYEQAIRGVPVRDVTDADFLRILPALDNLSAIPTDFSKTRVWPVSFGLDQESKVSGRQRDAYQRALNALLLPRMLVQLQKQMTETTDVARTFNALKLYGMLGGLGQMNAEFVATEAEGMFTALYPGEGRAAARQALIAHAEAMAGGALPPIELDNALIAKARDTIRTQSLASRTYDILADAPASRLLPPWTAASALGPLGERAFERASKAPLQDGIAGLFSTSGYRAVVLPEVTNAAREALDEQWVRGETNPAGVTIDATAQAALQLYFNNFEQRWTSLLSDLRVKPSQTIGDAAETTRILASDPSPVEGLVKSIVAATDLRAPGMEVAAAGGDTPLGATDALAGAANAPDPFGPLRAALEVPAAQAPPSETPKEAERSPIGQIKPLLQKVHEQLSRAATSTAEVAKVFDVDSQLTTANQDLLQQARRLPAPVDTWIAGLAADVGSLAVKSARTRISDAWTAEGASFCSSVVAGRYPFDRESPRDVAMSDFVRLFGPQGLFKSFFSSRLAAFVDTSSTPWGWKGTFGSKSIPSQAIAQFENADKINRAFFPAGSESPSVPINIKPASLSDGATAVMLEIEGERVVYFHGPVQSKTISWPSSEATNLSRLAFQPGGWQQALTENGDWSPFRLFDDAKIEMQGSDLFRASFSQGGQTAEFDVQFGSVLNPFRLQALTAFACPTQF</sequence>
<proteinExistence type="predicted"/>
<evidence type="ECO:0000259" key="4">
    <source>
        <dbReference type="Pfam" id="PF14331"/>
    </source>
</evidence>
<dbReference type="CDD" id="cd00882">
    <property type="entry name" value="Ras_like_GTPase"/>
    <property type="match status" value="1"/>
</dbReference>
<evidence type="ECO:0000259" key="3">
    <source>
        <dbReference type="Pfam" id="PF06761"/>
    </source>
</evidence>
<gene>
    <name evidence="5" type="primary">tssM</name>
    <name evidence="5" type="ORF">E2F50_06245</name>
</gene>
<dbReference type="SUPFAM" id="SSF52540">
    <property type="entry name" value="P-loop containing nucleoside triphosphate hydrolases"/>
    <property type="match status" value="1"/>
</dbReference>
<dbReference type="Gene3D" id="3.40.50.300">
    <property type="entry name" value="P-loop containing nucleotide triphosphate hydrolases"/>
    <property type="match status" value="1"/>
</dbReference>
<dbReference type="InterPro" id="IPR017731">
    <property type="entry name" value="TssM1-like"/>
</dbReference>
<feature type="domain" description="IcmF-related" evidence="3">
    <location>
        <begin position="499"/>
        <end position="795"/>
    </location>
</feature>
<feature type="domain" description="Type VI secretion system component TssM1 N-terminal" evidence="4">
    <location>
        <begin position="207"/>
        <end position="446"/>
    </location>
</feature>
<dbReference type="PANTHER" id="PTHR36153:SF1">
    <property type="entry name" value="TYPE VI SECRETION SYSTEM COMPONENT TSSM1"/>
    <property type="match status" value="1"/>
</dbReference>
<reference evidence="5 6" key="1">
    <citation type="submission" date="2019-03" db="EMBL/GenBank/DDBJ databases">
        <title>Rhizobium sp. nov., an bacterium isolated from biocrust in Mu Us Desert.</title>
        <authorList>
            <person name="Lixiong L."/>
        </authorList>
    </citation>
    <scope>NUCLEOTIDE SEQUENCE [LARGE SCALE GENOMIC DNA]</scope>
    <source>
        <strain evidence="5 6">SPY-1</strain>
    </source>
</reference>
<dbReference type="PANTHER" id="PTHR36153">
    <property type="entry name" value="INNER MEMBRANE PROTEIN-RELATED"/>
    <property type="match status" value="1"/>
</dbReference>
<dbReference type="InterPro" id="IPR010623">
    <property type="entry name" value="IcmF_C"/>
</dbReference>
<dbReference type="InterPro" id="IPR009612">
    <property type="entry name" value="IcmF-rel"/>
</dbReference>
<keyword evidence="1" id="KW-1133">Transmembrane helix</keyword>
<feature type="transmembrane region" description="Helical" evidence="1">
    <location>
        <begin position="437"/>
        <end position="459"/>
    </location>
</feature>
<keyword evidence="6" id="KW-1185">Reference proteome</keyword>
<accession>A0A4V6PM03</accession>
<dbReference type="Pfam" id="PF06744">
    <property type="entry name" value="IcmF_C"/>
    <property type="match status" value="1"/>
</dbReference>
<keyword evidence="1" id="KW-0812">Transmembrane</keyword>
<evidence type="ECO:0000256" key="1">
    <source>
        <dbReference type="SAM" id="Phobius"/>
    </source>
</evidence>
<dbReference type="OrthoDB" id="9758229at2"/>